<sequence>MARRLKGAEATNLFRKLVPDLRWCDSCGIPLVGYRRCPLCNSETRSIRVTPPGDVRPAFDKDIEIVKQAIESSVGVRAAAKFVSLNSLMLLNKVQGIDAADEVIVCGYSIGIREFDIYGRRWIFKPGYVGAKLIVDEKLGFYAITSRDRLREYETVKRSEVLEGDIPPPGTWVAIASRDGGEYGVAKVLQHGDLRVYKVWRALPKDPEFTHKPASISKAMRANESRLTELEKEAVEFLQRVRRLGTTRVSVSGGKDSTVAAYLASLAGIRRAIFVDTGLEFPETIQTVERIARSLDLELDMPSAGSDFWRAVEIYGPPARDYRWCCKICKLAPLAKVTEKGSGRSVNVVGQRQYESTSRALAGRLTRSASTAGDLIAAPIQRWTSLEVFMFIELRKLPLNPLYMKGYERIGCFMCPTSRLAELEVVKESHRELWRRWEEVLERFAKRLRLPREWIDYGLWRWRFEYPAEIQHLAKKLNLKPFEILDRIALDYVSTAIEL</sequence>
<dbReference type="Proteomes" id="UP000605805">
    <property type="component" value="Unassembled WGS sequence"/>
</dbReference>
<protein>
    <recommendedName>
        <fullName evidence="1">Phosphoadenosine phosphosulphate reductase domain-containing protein</fullName>
    </recommendedName>
</protein>
<dbReference type="SUPFAM" id="SSF52402">
    <property type="entry name" value="Adenine nucleotide alpha hydrolases-like"/>
    <property type="match status" value="1"/>
</dbReference>
<feature type="non-terminal residue" evidence="2">
    <location>
        <position position="499"/>
    </location>
</feature>
<organism evidence="2 3">
    <name type="scientific">Ignisphaera aggregans</name>
    <dbReference type="NCBI Taxonomy" id="334771"/>
    <lineage>
        <taxon>Archaea</taxon>
        <taxon>Thermoproteota</taxon>
        <taxon>Thermoprotei</taxon>
        <taxon>Desulfurococcales</taxon>
        <taxon>Desulfurococcaceae</taxon>
        <taxon>Ignisphaera</taxon>
    </lineage>
</organism>
<dbReference type="Pfam" id="PF01507">
    <property type="entry name" value="PAPS_reduct"/>
    <property type="match status" value="1"/>
</dbReference>
<evidence type="ECO:0000259" key="1">
    <source>
        <dbReference type="Pfam" id="PF01507"/>
    </source>
</evidence>
<dbReference type="InterPro" id="IPR050128">
    <property type="entry name" value="Sulfate_adenylyltrnsfr_sub2"/>
</dbReference>
<dbReference type="PANTHER" id="PTHR43196">
    <property type="entry name" value="SULFATE ADENYLYLTRANSFERASE SUBUNIT 2"/>
    <property type="match status" value="1"/>
</dbReference>
<dbReference type="AlphaFoldDB" id="A0A833DUK1"/>
<dbReference type="InterPro" id="IPR014729">
    <property type="entry name" value="Rossmann-like_a/b/a_fold"/>
</dbReference>
<dbReference type="PANTHER" id="PTHR43196:SF2">
    <property type="entry name" value="PHOSPHOADENOSINE PHOSPHOSULFATE REDUCTASE"/>
    <property type="match status" value="1"/>
</dbReference>
<feature type="domain" description="Phosphoadenosine phosphosulphate reductase" evidence="1">
    <location>
        <begin position="249"/>
        <end position="416"/>
    </location>
</feature>
<accession>A0A833DUK1</accession>
<dbReference type="GO" id="GO:0003824">
    <property type="term" value="F:catalytic activity"/>
    <property type="evidence" value="ECO:0007669"/>
    <property type="project" value="InterPro"/>
</dbReference>
<dbReference type="Gene3D" id="3.40.50.620">
    <property type="entry name" value="HUPs"/>
    <property type="match status" value="1"/>
</dbReference>
<comment type="caution">
    <text evidence="2">The sequence shown here is derived from an EMBL/GenBank/DDBJ whole genome shotgun (WGS) entry which is preliminary data.</text>
</comment>
<evidence type="ECO:0000313" key="2">
    <source>
        <dbReference type="EMBL" id="HIP56545.1"/>
    </source>
</evidence>
<name>A0A833DUK1_9CREN</name>
<dbReference type="InterPro" id="IPR002500">
    <property type="entry name" value="PAPS_reduct_dom"/>
</dbReference>
<evidence type="ECO:0000313" key="3">
    <source>
        <dbReference type="Proteomes" id="UP000605805"/>
    </source>
</evidence>
<reference evidence="2" key="1">
    <citation type="journal article" date="2020" name="ISME J.">
        <title>Gammaproteobacteria mediating utilization of methyl-, sulfur- and petroleum organic compounds in deep ocean hydrothermal plumes.</title>
        <authorList>
            <person name="Zhou Z."/>
            <person name="Liu Y."/>
            <person name="Pan J."/>
            <person name="Cron B.R."/>
            <person name="Toner B.M."/>
            <person name="Anantharaman K."/>
            <person name="Breier J.A."/>
            <person name="Dick G.J."/>
            <person name="Li M."/>
        </authorList>
    </citation>
    <scope>NUCLEOTIDE SEQUENCE</scope>
    <source>
        <strain evidence="2">SZUA-1435</strain>
    </source>
</reference>
<dbReference type="EMBL" id="DQTV01000012">
    <property type="protein sequence ID" value="HIP56545.1"/>
    <property type="molecule type" value="Genomic_DNA"/>
</dbReference>
<gene>
    <name evidence="2" type="ORF">EYH02_00520</name>
</gene>
<proteinExistence type="predicted"/>